<dbReference type="AlphaFoldDB" id="A0AA88NN16"/>
<organism evidence="1 2">
    <name type="scientific">Tachysurus vachellii</name>
    <name type="common">Darkbarbel catfish</name>
    <name type="synonym">Pelteobagrus vachellii</name>
    <dbReference type="NCBI Taxonomy" id="175792"/>
    <lineage>
        <taxon>Eukaryota</taxon>
        <taxon>Metazoa</taxon>
        <taxon>Chordata</taxon>
        <taxon>Craniata</taxon>
        <taxon>Vertebrata</taxon>
        <taxon>Euteleostomi</taxon>
        <taxon>Actinopterygii</taxon>
        <taxon>Neopterygii</taxon>
        <taxon>Teleostei</taxon>
        <taxon>Ostariophysi</taxon>
        <taxon>Siluriformes</taxon>
        <taxon>Bagridae</taxon>
        <taxon>Tachysurus</taxon>
    </lineage>
</organism>
<evidence type="ECO:0000313" key="2">
    <source>
        <dbReference type="Proteomes" id="UP001187315"/>
    </source>
</evidence>
<sequence>MRNILIHMEELQKKQDQPLGFSERRDPHQDRCDFLVKIHKEVTLQLTENKNKERKNIKNVS</sequence>
<protein>
    <submittedName>
        <fullName evidence="1">Uncharacterized protein</fullName>
    </submittedName>
</protein>
<dbReference type="EMBL" id="JAVHJS010000004">
    <property type="protein sequence ID" value="KAK2860065.1"/>
    <property type="molecule type" value="Genomic_DNA"/>
</dbReference>
<evidence type="ECO:0000313" key="1">
    <source>
        <dbReference type="EMBL" id="KAK2860065.1"/>
    </source>
</evidence>
<reference evidence="1" key="1">
    <citation type="submission" date="2023-08" db="EMBL/GenBank/DDBJ databases">
        <title>Pelteobagrus vachellii genome.</title>
        <authorList>
            <person name="Liu H."/>
        </authorList>
    </citation>
    <scope>NUCLEOTIDE SEQUENCE</scope>
    <source>
        <strain evidence="1">PRFRI_2022a</strain>
        <tissue evidence="1">Muscle</tissue>
    </source>
</reference>
<name>A0AA88NN16_TACVA</name>
<accession>A0AA88NN16</accession>
<keyword evidence="2" id="KW-1185">Reference proteome</keyword>
<dbReference type="Proteomes" id="UP001187315">
    <property type="component" value="Unassembled WGS sequence"/>
</dbReference>
<proteinExistence type="predicted"/>
<gene>
    <name evidence="1" type="ORF">Q7C36_004231</name>
</gene>
<comment type="caution">
    <text evidence="1">The sequence shown here is derived from an EMBL/GenBank/DDBJ whole genome shotgun (WGS) entry which is preliminary data.</text>
</comment>